<keyword evidence="2 5" id="KW-0560">Oxidoreductase</keyword>
<evidence type="ECO:0000256" key="2">
    <source>
        <dbReference type="ARBA" id="ARBA00023002"/>
    </source>
</evidence>
<dbReference type="RefSeq" id="WP_170086026.1">
    <property type="nucleotide sequence ID" value="NZ_CP047971.1"/>
</dbReference>
<evidence type="ECO:0000256" key="3">
    <source>
        <dbReference type="ARBA" id="ARBA00023033"/>
    </source>
</evidence>
<accession>A0A6F9EAN3</accession>
<organism evidence="5 6">
    <name type="scientific">Kyrpidia spormannii</name>
    <dbReference type="NCBI Taxonomy" id="2055160"/>
    <lineage>
        <taxon>Bacteria</taxon>
        <taxon>Bacillati</taxon>
        <taxon>Bacillota</taxon>
        <taxon>Bacilli</taxon>
        <taxon>Bacillales</taxon>
        <taxon>Alicyclobacillaceae</taxon>
        <taxon>Kyrpidia</taxon>
    </lineage>
</organism>
<dbReference type="Proteomes" id="UP000502196">
    <property type="component" value="Chromosome"/>
</dbReference>
<dbReference type="Gene3D" id="1.10.620.20">
    <property type="entry name" value="Ribonucleotide Reductase, subunit A"/>
    <property type="match status" value="1"/>
</dbReference>
<evidence type="ECO:0000256" key="4">
    <source>
        <dbReference type="ARBA" id="ARBA00048941"/>
    </source>
</evidence>
<gene>
    <name evidence="5" type="primary">xamoE</name>
    <name evidence="5" type="ORF">COOX1_2460</name>
</gene>
<protein>
    <recommendedName>
        <fullName evidence="1">propane 2-monooxygenase</fullName>
        <ecNumber evidence="1">1.14.13.227</ecNumber>
    </recommendedName>
</protein>
<keyword evidence="3 5" id="KW-0503">Monooxygenase</keyword>
<proteinExistence type="predicted"/>
<dbReference type="InterPro" id="IPR009078">
    <property type="entry name" value="Ferritin-like_SF"/>
</dbReference>
<evidence type="ECO:0000313" key="6">
    <source>
        <dbReference type="Proteomes" id="UP000502196"/>
    </source>
</evidence>
<dbReference type="GO" id="GO:0016709">
    <property type="term" value="F:oxidoreductase activity, acting on paired donors, with incorporation or reduction of molecular oxygen, NAD(P)H as one donor, and incorporation of one atom of oxygen"/>
    <property type="evidence" value="ECO:0007669"/>
    <property type="project" value="InterPro"/>
</dbReference>
<sequence>MAVPKLKTWSALSHTKRMPTEYEIVTHRLHYHTKLGFEVDPDAPVAKWYRKYRDEAALQASDWDQFRDPHQMIYRKYTELQDDRETFIDVLLDEAELREDHTKLNSQWIECLAQMFTPFRYPGHGFQMLAAYGAQMAPSSYITNCFEFEAGDEMRRVQRIAYRTKQLDSYFPSYGFGTNDRKIWENAPIWQPLREAVEKLLIEYDWSKSFIAYNLVVKPYVDELVLVHFADLCRLNDDHVHVEMLGNFYLDSLRNQDWTIALTQFAIEQNPGNLSVITETIRRWKPLAEQATKAFRPVFEDMSPVNLAFDSVFEDINHTVSDLWRGAGVKI</sequence>
<dbReference type="EMBL" id="LR792683">
    <property type="protein sequence ID" value="CAB3394531.1"/>
    <property type="molecule type" value="Genomic_DNA"/>
</dbReference>
<evidence type="ECO:0000313" key="5">
    <source>
        <dbReference type="EMBL" id="CAB3394531.1"/>
    </source>
</evidence>
<dbReference type="EC" id="1.14.13.227" evidence="1"/>
<dbReference type="AlphaFoldDB" id="A0A6F9EAN3"/>
<dbReference type="InterPro" id="IPR012348">
    <property type="entry name" value="RNR-like"/>
</dbReference>
<dbReference type="SUPFAM" id="SSF47240">
    <property type="entry name" value="Ferritin-like"/>
    <property type="match status" value="1"/>
</dbReference>
<dbReference type="Pfam" id="PF02332">
    <property type="entry name" value="Phenol_Hydrox"/>
    <property type="match status" value="1"/>
</dbReference>
<name>A0A6F9EAN3_9BACL</name>
<dbReference type="InterPro" id="IPR003430">
    <property type="entry name" value="Phenol_Hydrox"/>
</dbReference>
<dbReference type="PIRSF" id="PIRSF000040">
    <property type="entry name" value="MMOH_comp"/>
    <property type="match status" value="1"/>
</dbReference>
<evidence type="ECO:0000256" key="1">
    <source>
        <dbReference type="ARBA" id="ARBA00012710"/>
    </source>
</evidence>
<dbReference type="InterPro" id="IPR012078">
    <property type="entry name" value="MP_mOase_hydro"/>
</dbReference>
<reference evidence="5 6" key="1">
    <citation type="submission" date="2020-04" db="EMBL/GenBank/DDBJ databases">
        <authorList>
            <person name="Hogendoorn C."/>
        </authorList>
    </citation>
    <scope>NUCLEOTIDE SEQUENCE [LARGE SCALE GENOMIC DNA]</scope>
    <source>
        <strain evidence="5">COOX1</strain>
    </source>
</reference>
<comment type="catalytic activity">
    <reaction evidence="4">
        <text>propane + NADH + O2 + H(+) = propan-2-ol + NAD(+) + H2O</text>
        <dbReference type="Rhea" id="RHEA:49992"/>
        <dbReference type="ChEBI" id="CHEBI:15377"/>
        <dbReference type="ChEBI" id="CHEBI:15378"/>
        <dbReference type="ChEBI" id="CHEBI:15379"/>
        <dbReference type="ChEBI" id="CHEBI:17824"/>
        <dbReference type="ChEBI" id="CHEBI:32879"/>
        <dbReference type="ChEBI" id="CHEBI:57540"/>
        <dbReference type="ChEBI" id="CHEBI:57945"/>
        <dbReference type="EC" id="1.14.13.227"/>
    </reaction>
</comment>